<proteinExistence type="predicted"/>
<dbReference type="PROSITE" id="PS50994">
    <property type="entry name" value="INTEGRASE"/>
    <property type="match status" value="1"/>
</dbReference>
<gene>
    <name evidence="3" type="ORF">GPUH_LOCUS16187</name>
</gene>
<dbReference type="SUPFAM" id="SSF53098">
    <property type="entry name" value="Ribonuclease H-like"/>
    <property type="match status" value="1"/>
</dbReference>
<feature type="domain" description="Integrase catalytic" evidence="2">
    <location>
        <begin position="4"/>
        <end position="174"/>
    </location>
</feature>
<dbReference type="GO" id="GO:0003676">
    <property type="term" value="F:nucleic acid binding"/>
    <property type="evidence" value="ECO:0007669"/>
    <property type="project" value="InterPro"/>
</dbReference>
<feature type="coiled-coil region" evidence="1">
    <location>
        <begin position="180"/>
        <end position="229"/>
    </location>
</feature>
<evidence type="ECO:0000256" key="1">
    <source>
        <dbReference type="SAM" id="Coils"/>
    </source>
</evidence>
<dbReference type="Proteomes" id="UP000271098">
    <property type="component" value="Unassembled WGS sequence"/>
</dbReference>
<accession>A0A183E5E6</accession>
<dbReference type="Gene3D" id="3.30.420.10">
    <property type="entry name" value="Ribonuclease H-like superfamily/Ribonuclease H"/>
    <property type="match status" value="1"/>
</dbReference>
<dbReference type="InterPro" id="IPR036397">
    <property type="entry name" value="RNaseH_sf"/>
</dbReference>
<dbReference type="InterPro" id="IPR050951">
    <property type="entry name" value="Retrovirus_Pol_polyprotein"/>
</dbReference>
<dbReference type="AlphaFoldDB" id="A0A183E5E6"/>
<dbReference type="OrthoDB" id="5873175at2759"/>
<dbReference type="InterPro" id="IPR001584">
    <property type="entry name" value="Integrase_cat-core"/>
</dbReference>
<name>A0A183E5E6_9BILA</name>
<dbReference type="EMBL" id="UYRT01083413">
    <property type="protein sequence ID" value="VDN27418.1"/>
    <property type="molecule type" value="Genomic_DNA"/>
</dbReference>
<dbReference type="WBParaSite" id="GPUH_0001620901-mRNA-1">
    <property type="protein sequence ID" value="GPUH_0001620901-mRNA-1"/>
    <property type="gene ID" value="GPUH_0001620901"/>
</dbReference>
<dbReference type="PANTHER" id="PTHR37984">
    <property type="entry name" value="PROTEIN CBG26694"/>
    <property type="match status" value="1"/>
</dbReference>
<dbReference type="InterPro" id="IPR012337">
    <property type="entry name" value="RNaseH-like_sf"/>
</dbReference>
<evidence type="ECO:0000313" key="4">
    <source>
        <dbReference type="Proteomes" id="UP000271098"/>
    </source>
</evidence>
<reference evidence="3 4" key="2">
    <citation type="submission" date="2018-11" db="EMBL/GenBank/DDBJ databases">
        <authorList>
            <consortium name="Pathogen Informatics"/>
        </authorList>
    </citation>
    <scope>NUCLEOTIDE SEQUENCE [LARGE SCALE GENOMIC DNA]</scope>
</reference>
<organism evidence="5">
    <name type="scientific">Gongylonema pulchrum</name>
    <dbReference type="NCBI Taxonomy" id="637853"/>
    <lineage>
        <taxon>Eukaryota</taxon>
        <taxon>Metazoa</taxon>
        <taxon>Ecdysozoa</taxon>
        <taxon>Nematoda</taxon>
        <taxon>Chromadorea</taxon>
        <taxon>Rhabditida</taxon>
        <taxon>Spirurina</taxon>
        <taxon>Spiruromorpha</taxon>
        <taxon>Spiruroidea</taxon>
        <taxon>Gongylonematidae</taxon>
        <taxon>Gongylonema</taxon>
    </lineage>
</organism>
<dbReference type="GO" id="GO:0015074">
    <property type="term" value="P:DNA integration"/>
    <property type="evidence" value="ECO:0007669"/>
    <property type="project" value="InterPro"/>
</dbReference>
<evidence type="ECO:0000313" key="5">
    <source>
        <dbReference type="WBParaSite" id="GPUH_0001620901-mRNA-1"/>
    </source>
</evidence>
<keyword evidence="1" id="KW-0175">Coiled coil</keyword>
<protein>
    <submittedName>
        <fullName evidence="5">Integrase catalytic domain-containing protein</fullName>
    </submittedName>
</protein>
<evidence type="ECO:0000313" key="3">
    <source>
        <dbReference type="EMBL" id="VDN27418.1"/>
    </source>
</evidence>
<sequence length="339" mass="38836">MGAEVVEPWIEQLQSESEYRDIICKLYWIENDKLWMTNADGRVQAVVPQAYRRCSAYAVPDKSAKTIARVFVEELVAKEASCPKVLISDRGREFENEVFKEIVDFLQHNLTVGHNPRQNGLTERMNKTLVAMLARSTQNPSEWDARLPFVLYAYNTAPHDTTGESPYFLLHGTDPILPFRPEAEDNIRELVIDIDHYRAELLRGLQKIRAQASRNLRKAQALAKEYYDKRNRTVAGAFKVGERVLVYMPTKKGKLYAGPYRIIELSENSALVRLIGKTEQPFRVQIDHLKKSTAPLHRHVQRLYRLASPPLAFCCTACAVPQFIVLRVVLFAILTCHLI</sequence>
<reference evidence="5" key="1">
    <citation type="submission" date="2016-06" db="UniProtKB">
        <authorList>
            <consortium name="WormBaseParasite"/>
        </authorList>
    </citation>
    <scope>IDENTIFICATION</scope>
</reference>
<keyword evidence="4" id="KW-1185">Reference proteome</keyword>
<evidence type="ECO:0000259" key="2">
    <source>
        <dbReference type="PROSITE" id="PS50994"/>
    </source>
</evidence>
<dbReference type="PANTHER" id="PTHR37984:SF5">
    <property type="entry name" value="PROTEIN NYNRIN-LIKE"/>
    <property type="match status" value="1"/>
</dbReference>